<dbReference type="HOGENOM" id="CLU_2025860_0_0_6"/>
<dbReference type="AlphaFoldDB" id="Q9P9X5"/>
<dbReference type="PIR" id="E82519">
    <property type="entry name" value="E82519"/>
</dbReference>
<protein>
    <submittedName>
        <fullName evidence="1">Uncharacterized protein</fullName>
    </submittedName>
</protein>
<dbReference type="Proteomes" id="UP000000812">
    <property type="component" value="Chromosome"/>
</dbReference>
<reference evidence="1 2" key="1">
    <citation type="journal article" date="2000" name="Nature">
        <title>The genome sequence of the plant pathogen Xylella fastidiosa.</title>
        <authorList>
            <person name="Simpson A.J."/>
            <person name="Reinach F.C."/>
            <person name="Arruda P."/>
            <person name="Abreu F.A."/>
            <person name="Acencio M."/>
            <person name="Alvarenga R."/>
            <person name="Alves L.M."/>
            <person name="Araya J.E."/>
            <person name="Baia G.S."/>
            <person name="Baptista C.S."/>
            <person name="Barros M.H."/>
            <person name="Bonaccorsi E.D."/>
            <person name="Bordin S."/>
            <person name="Bove J.M."/>
            <person name="Briones M.R."/>
            <person name="Bueno M.R."/>
            <person name="Camargo A.A."/>
            <person name="Camargo L.E."/>
            <person name="Carraro D.M."/>
            <person name="Carrer H."/>
            <person name="Colauto N.B."/>
            <person name="Colombo C."/>
            <person name="Costa F.F."/>
            <person name="Costa M.C."/>
            <person name="Costa-Neto C.M."/>
            <person name="Coutinho L.L."/>
            <person name="Cristofani M."/>
            <person name="Dias-Neto E."/>
            <person name="Docena C."/>
            <person name="El-Dorry H."/>
            <person name="Facincani A.P."/>
            <person name="Ferreira A.J."/>
            <person name="Ferreira V.C."/>
            <person name="Ferro J.A."/>
            <person name="Fraga J.S."/>
            <person name="Franca S.C."/>
            <person name="Franco M.C."/>
            <person name="Frohme M."/>
            <person name="Furlan L.R."/>
            <person name="Garnier M."/>
            <person name="Goldman G.H."/>
            <person name="Goldman M.H."/>
            <person name="Gomes S.L."/>
            <person name="Gruber A."/>
            <person name="Ho P.L."/>
            <person name="Hoheisel J.D."/>
            <person name="Junqueira M.L."/>
            <person name="Kemper E.L."/>
            <person name="Kitajima J.P."/>
            <person name="Krieger J.E."/>
            <person name="Kuramae E.E."/>
            <person name="Laigret F."/>
            <person name="Lambais M.R."/>
            <person name="Leite L.C."/>
            <person name="Lemos E.G."/>
            <person name="Lemos M.V."/>
            <person name="Lopes S.A."/>
            <person name="Lopes C.R."/>
            <person name="Machado J.A."/>
            <person name="Machado M.A."/>
            <person name="Madeira A.M."/>
            <person name="Madeira H.M."/>
            <person name="Marino C.L."/>
            <person name="Marques M.V."/>
            <person name="Martins E.A."/>
            <person name="Martins E.M."/>
            <person name="Matsukuma A.Y."/>
            <person name="Menck C.F."/>
            <person name="Miracca E.C."/>
            <person name="Miyaki C.Y."/>
            <person name="Monteriro-Vitorello C.B."/>
            <person name="Moon D.H."/>
            <person name="Nagai M.A."/>
            <person name="Nascimento A.L."/>
            <person name="Netto L.E."/>
            <person name="Nhani A.Jr."/>
            <person name="Nobrega F.G."/>
            <person name="Nunes L.R."/>
            <person name="Oliveira M.A."/>
            <person name="de Oliveira M.C."/>
            <person name="de Oliveira R.C."/>
            <person name="Palmieri D.A."/>
            <person name="Paris A."/>
            <person name="Peixoto B.R."/>
            <person name="Pereira G.A."/>
            <person name="Pereira H.A.Jr."/>
            <person name="Pesquero J.B."/>
            <person name="Quaggio R.B."/>
            <person name="Roberto P.G."/>
            <person name="Rodrigues V."/>
            <person name="de M Rosa A.J."/>
            <person name="de Rosa V.E.Jr."/>
            <person name="de Sa R.G."/>
            <person name="Santelli R.V."/>
            <person name="Sawasaki H.E."/>
            <person name="da Silva A.C."/>
            <person name="da Silva A.M."/>
            <person name="da Silva F.R."/>
            <person name="da Silva W.A.Jr."/>
            <person name="da Silveira J.F."/>
            <person name="Silvestri M.L."/>
            <person name="Siqueira W.J."/>
            <person name="de Souza A.A."/>
            <person name="de Souza A.P."/>
            <person name="Terenzi M.F."/>
            <person name="Truffi D."/>
            <person name="Tsai S.M."/>
            <person name="Tsuhako M.H."/>
            <person name="Vallada H."/>
            <person name="Van Sluys M.A."/>
            <person name="Verjovski-Almeida S."/>
            <person name="Vettore A.L."/>
            <person name="Zago M.A."/>
            <person name="Zatz M."/>
            <person name="Meidanis J."/>
            <person name="Setubal J.C."/>
        </authorList>
    </citation>
    <scope>NUCLEOTIDE SEQUENCE [LARGE SCALE GENOMIC DNA]</scope>
    <source>
        <strain evidence="1 2">9a5c</strain>
    </source>
</reference>
<evidence type="ECO:0000313" key="1">
    <source>
        <dbReference type="EMBL" id="AAF85530.1"/>
    </source>
</evidence>
<dbReference type="EMBL" id="AE003849">
    <property type="protein sequence ID" value="AAF85530.1"/>
    <property type="molecule type" value="Genomic_DNA"/>
</dbReference>
<evidence type="ECO:0000313" key="2">
    <source>
        <dbReference type="Proteomes" id="UP000000812"/>
    </source>
</evidence>
<dbReference type="KEGG" id="xfa:XF_2745"/>
<gene>
    <name evidence="1" type="ordered locus">XF_2745</name>
</gene>
<accession>Q9P9X5</accession>
<sequence length="122" mass="13567">MQEQVTDHSSHRLRYRSIDAKGMKDRRGVLLGDLASLAMRLPVSPMTDCRDTFHASASLPPIEHFGFPIPSTTSDVHGCRRVLRINTCSPIFCARCSLNIPGNVGSESIDARCSFHVRRLES</sequence>
<proteinExistence type="predicted"/>
<organism evidence="1 2">
    <name type="scientific">Xylella fastidiosa (strain 9a5c)</name>
    <dbReference type="NCBI Taxonomy" id="160492"/>
    <lineage>
        <taxon>Bacteria</taxon>
        <taxon>Pseudomonadati</taxon>
        <taxon>Pseudomonadota</taxon>
        <taxon>Gammaproteobacteria</taxon>
        <taxon>Lysobacterales</taxon>
        <taxon>Lysobacteraceae</taxon>
        <taxon>Xylella</taxon>
    </lineage>
</organism>
<name>Q9P9X5_XYLFA</name>